<dbReference type="EMBL" id="JAJSOF020000017">
    <property type="protein sequence ID" value="KAJ4439768.1"/>
    <property type="molecule type" value="Genomic_DNA"/>
</dbReference>
<name>A0ABQ8SZV9_PERAM</name>
<protein>
    <submittedName>
        <fullName evidence="2">Uncharacterized protein</fullName>
    </submittedName>
</protein>
<feature type="region of interest" description="Disordered" evidence="1">
    <location>
        <begin position="1"/>
        <end position="39"/>
    </location>
</feature>
<reference evidence="2 3" key="1">
    <citation type="journal article" date="2022" name="Allergy">
        <title>Genome assembly and annotation of Periplaneta americana reveal a comprehensive cockroach allergen profile.</title>
        <authorList>
            <person name="Wang L."/>
            <person name="Xiong Q."/>
            <person name="Saelim N."/>
            <person name="Wang L."/>
            <person name="Nong W."/>
            <person name="Wan A.T."/>
            <person name="Shi M."/>
            <person name="Liu X."/>
            <person name="Cao Q."/>
            <person name="Hui J.H.L."/>
            <person name="Sookrung N."/>
            <person name="Leung T.F."/>
            <person name="Tungtrongchitr A."/>
            <person name="Tsui S.K.W."/>
        </authorList>
    </citation>
    <scope>NUCLEOTIDE SEQUENCE [LARGE SCALE GENOMIC DNA]</scope>
    <source>
        <strain evidence="2">PWHHKU_190912</strain>
    </source>
</reference>
<evidence type="ECO:0000313" key="3">
    <source>
        <dbReference type="Proteomes" id="UP001148838"/>
    </source>
</evidence>
<gene>
    <name evidence="2" type="ORF">ANN_07896</name>
</gene>
<evidence type="ECO:0000313" key="2">
    <source>
        <dbReference type="EMBL" id="KAJ4439768.1"/>
    </source>
</evidence>
<accession>A0ABQ8SZV9</accession>
<organism evidence="2 3">
    <name type="scientific">Periplaneta americana</name>
    <name type="common">American cockroach</name>
    <name type="synonym">Blatta americana</name>
    <dbReference type="NCBI Taxonomy" id="6978"/>
    <lineage>
        <taxon>Eukaryota</taxon>
        <taxon>Metazoa</taxon>
        <taxon>Ecdysozoa</taxon>
        <taxon>Arthropoda</taxon>
        <taxon>Hexapoda</taxon>
        <taxon>Insecta</taxon>
        <taxon>Pterygota</taxon>
        <taxon>Neoptera</taxon>
        <taxon>Polyneoptera</taxon>
        <taxon>Dictyoptera</taxon>
        <taxon>Blattodea</taxon>
        <taxon>Blattoidea</taxon>
        <taxon>Blattidae</taxon>
        <taxon>Blattinae</taxon>
        <taxon>Periplaneta</taxon>
    </lineage>
</organism>
<comment type="caution">
    <text evidence="2">The sequence shown here is derived from an EMBL/GenBank/DDBJ whole genome shotgun (WGS) entry which is preliminary data.</text>
</comment>
<feature type="compositionally biased region" description="Basic and acidic residues" evidence="1">
    <location>
        <begin position="20"/>
        <end position="39"/>
    </location>
</feature>
<proteinExistence type="predicted"/>
<keyword evidence="3" id="KW-1185">Reference proteome</keyword>
<sequence length="82" mass="8900">MAGLCDGGNEPPGFLKKPARRAEIAFPDDRTNNQQTREEADSKLTLVLAEGNSFNCTKTGLNLSSNTNKASLMRQLSQELMG</sequence>
<dbReference type="Proteomes" id="UP001148838">
    <property type="component" value="Unassembled WGS sequence"/>
</dbReference>
<evidence type="ECO:0000256" key="1">
    <source>
        <dbReference type="SAM" id="MobiDB-lite"/>
    </source>
</evidence>